<feature type="transmembrane region" description="Helical" evidence="1">
    <location>
        <begin position="116"/>
        <end position="132"/>
    </location>
</feature>
<keyword evidence="1" id="KW-0472">Membrane</keyword>
<dbReference type="InterPro" id="IPR025450">
    <property type="entry name" value="YndJ-like"/>
</dbReference>
<feature type="transmembrane region" description="Helical" evidence="1">
    <location>
        <begin position="202"/>
        <end position="220"/>
    </location>
</feature>
<feature type="transmembrane region" description="Helical" evidence="1">
    <location>
        <begin position="82"/>
        <end position="104"/>
    </location>
</feature>
<feature type="transmembrane region" description="Helical" evidence="1">
    <location>
        <begin position="232"/>
        <end position="253"/>
    </location>
</feature>
<feature type="transmembrane region" description="Helical" evidence="1">
    <location>
        <begin position="33"/>
        <end position="51"/>
    </location>
</feature>
<dbReference type="Pfam" id="PF14158">
    <property type="entry name" value="YndJ"/>
    <property type="match status" value="1"/>
</dbReference>
<protein>
    <recommendedName>
        <fullName evidence="4">YndJ-like protein</fullName>
    </recommendedName>
</protein>
<evidence type="ECO:0008006" key="4">
    <source>
        <dbReference type="Google" id="ProtNLM"/>
    </source>
</evidence>
<proteinExistence type="predicted"/>
<evidence type="ECO:0000313" key="2">
    <source>
        <dbReference type="EMBL" id="OYD57252.1"/>
    </source>
</evidence>
<reference evidence="2 3" key="1">
    <citation type="submission" date="2017-07" db="EMBL/GenBank/DDBJ databases">
        <title>Fictibacillus sp. nov. GDSW-R2A3 Genome sequencing and assembly.</title>
        <authorList>
            <person name="Mayilraj S."/>
        </authorList>
    </citation>
    <scope>NUCLEOTIDE SEQUENCE [LARGE SCALE GENOMIC DNA]</scope>
    <source>
        <strain evidence="2 3">GDSW-R2A3</strain>
    </source>
</reference>
<feature type="transmembrane region" description="Helical" evidence="1">
    <location>
        <begin position="58"/>
        <end position="76"/>
    </location>
</feature>
<feature type="transmembrane region" description="Helical" evidence="1">
    <location>
        <begin position="7"/>
        <end position="27"/>
    </location>
</feature>
<comment type="caution">
    <text evidence="2">The sequence shown here is derived from an EMBL/GenBank/DDBJ whole genome shotgun (WGS) entry which is preliminary data.</text>
</comment>
<evidence type="ECO:0000313" key="3">
    <source>
        <dbReference type="Proteomes" id="UP000215059"/>
    </source>
</evidence>
<keyword evidence="1" id="KW-0812">Transmembrane</keyword>
<name>A0A235F7P4_9BACL</name>
<keyword evidence="1" id="KW-1133">Transmembrane helix</keyword>
<organism evidence="2 3">
    <name type="scientific">Fictibacillus aquaticus</name>
    <dbReference type="NCBI Taxonomy" id="2021314"/>
    <lineage>
        <taxon>Bacteria</taxon>
        <taxon>Bacillati</taxon>
        <taxon>Bacillota</taxon>
        <taxon>Bacilli</taxon>
        <taxon>Bacillales</taxon>
        <taxon>Fictibacillaceae</taxon>
        <taxon>Fictibacillus</taxon>
    </lineage>
</organism>
<feature type="transmembrane region" description="Helical" evidence="1">
    <location>
        <begin position="259"/>
        <end position="288"/>
    </location>
</feature>
<gene>
    <name evidence="2" type="ORF">CGZ90_11220</name>
</gene>
<dbReference type="OrthoDB" id="2614436at2"/>
<evidence type="ECO:0000256" key="1">
    <source>
        <dbReference type="SAM" id="Phobius"/>
    </source>
</evidence>
<keyword evidence="3" id="KW-1185">Reference proteome</keyword>
<dbReference type="EMBL" id="NOII01000003">
    <property type="protein sequence ID" value="OYD57252.1"/>
    <property type="molecule type" value="Genomic_DNA"/>
</dbReference>
<feature type="transmembrane region" description="Helical" evidence="1">
    <location>
        <begin position="144"/>
        <end position="166"/>
    </location>
</feature>
<dbReference type="AlphaFoldDB" id="A0A235F7P4"/>
<sequence length="527" mass="59082">MKANLKRILFSPLTDIGCLLFIISSIFTSEPYLLMLTAAQLIFVPIMLQLLTDIKRIHIIFIGSGMIAVSLMPVVTSVTGQIILALIYLIYTLFVMVLGLLRFFTVNRASWSDISINAGMMYLFVGGLWYFAYIAGIDTGFSPLITWLTAIHFHYSAFLLPVSIGFFGRLHHSASYKYIVTIILAGPMLVAAGITFSKWLELVSVLLYIAALYTLIILAFRTSFSSRMQGALVRVSYSALGVTILFSLLYAAGNLFGEWAISIHFMLAFHGLLNCVVFGLAGVVGWAIDTPEKTESELNFPVSRIRGKLKGEGSQKPGLVNNLNVFVEASRLPQSIVHFYEQTSEYRLFASVNWAVWFKPFAIIYKLFSTQWQQLNLPLSSKEVEMTGEILSVDSMVDGREDPRVWIRKVDNETVFSAIYSQHETDGRPYLNIALPLPFSTMIGILQLEEINRSLVLKSEGGGDAGIYLAAGKTLFRLPLSEHFIIEETEEGLLVAMHKMKVFGVPFLRIDYRIIQKEMSAISKRFD</sequence>
<dbReference type="Proteomes" id="UP000215059">
    <property type="component" value="Unassembled WGS sequence"/>
</dbReference>
<dbReference type="RefSeq" id="WP_094252600.1">
    <property type="nucleotide sequence ID" value="NZ_JBHLXL010000001.1"/>
</dbReference>
<feature type="transmembrane region" description="Helical" evidence="1">
    <location>
        <begin position="178"/>
        <end position="196"/>
    </location>
</feature>
<accession>A0A235F7P4</accession>